<keyword evidence="2" id="KW-1185">Reference proteome</keyword>
<dbReference type="Proteomes" id="UP001155241">
    <property type="component" value="Unassembled WGS sequence"/>
</dbReference>
<comment type="caution">
    <text evidence="1">The sequence shown here is derived from an EMBL/GenBank/DDBJ whole genome shotgun (WGS) entry which is preliminary data.</text>
</comment>
<evidence type="ECO:0000313" key="1">
    <source>
        <dbReference type="EMBL" id="MCO6045235.1"/>
    </source>
</evidence>
<dbReference type="EMBL" id="JAMXLR010000051">
    <property type="protein sequence ID" value="MCO6045235.1"/>
    <property type="molecule type" value="Genomic_DNA"/>
</dbReference>
<proteinExistence type="predicted"/>
<evidence type="ECO:0000313" key="2">
    <source>
        <dbReference type="Proteomes" id="UP001155241"/>
    </source>
</evidence>
<organism evidence="1 2">
    <name type="scientific">Aeoliella straminimaris</name>
    <dbReference type="NCBI Taxonomy" id="2954799"/>
    <lineage>
        <taxon>Bacteria</taxon>
        <taxon>Pseudomonadati</taxon>
        <taxon>Planctomycetota</taxon>
        <taxon>Planctomycetia</taxon>
        <taxon>Pirellulales</taxon>
        <taxon>Lacipirellulaceae</taxon>
        <taxon>Aeoliella</taxon>
    </lineage>
</organism>
<gene>
    <name evidence="1" type="ORF">NG895_15090</name>
</gene>
<dbReference type="RefSeq" id="WP_252853344.1">
    <property type="nucleotide sequence ID" value="NZ_JAMXLR010000051.1"/>
</dbReference>
<dbReference type="AlphaFoldDB" id="A0A9X2JGP7"/>
<name>A0A9X2JGP7_9BACT</name>
<reference evidence="1" key="1">
    <citation type="submission" date="2022-06" db="EMBL/GenBank/DDBJ databases">
        <title>Aeoliella straminimaris, a novel planctomycete from sediments.</title>
        <authorList>
            <person name="Vitorino I.R."/>
            <person name="Lage O.M."/>
        </authorList>
    </citation>
    <scope>NUCLEOTIDE SEQUENCE</scope>
    <source>
        <strain evidence="1">ICT_H6.2</strain>
    </source>
</reference>
<protein>
    <submittedName>
        <fullName evidence="1">Uncharacterized protein</fullName>
    </submittedName>
</protein>
<accession>A0A9X2JGP7</accession>
<sequence>MFRIRVRGVASQALAGTLLAIGIVGYSPCLAAVDDAEQVLQKLANSRVQLTSGIYRIEGERHIQRGERDERYPVTMRCAFDHAKKSSHFQRSERIPWLEDGVQVDGGLEVGLQLIRRPDSIYLYRSGVGPEALTIRSPDFAIESPVMPIDIRTLGLTTFVEGEQARRLELALESFSPEGVVKCEKNDGVWEIQWRISSKGPTIMTTLQVDETKQFSPIKLSYHLEHTQADGAQEQWGQTSEVTWKEVSGVWVPESARIEHRNARTTTTYDLKVAWEKVNEAIDPAQFEMKSMELPGPTLVSDHRTGGPVLVGTFDELP</sequence>